<dbReference type="Proteomes" id="UP000317369">
    <property type="component" value="Chromosome"/>
</dbReference>
<protein>
    <recommendedName>
        <fullName evidence="3">DUF1643 domain-containing protein</fullName>
    </recommendedName>
</protein>
<dbReference type="Pfam" id="PF07799">
    <property type="entry name" value="DUF1643"/>
    <property type="match status" value="1"/>
</dbReference>
<sequence length="128" mass="14116">MFVGLNPSTADEIQNDPTVRRCIGYAIDWGFGGLVMTNIFGFRATDPKDMKACPEPIGSRNNYWLKKVSAGAGLTLCAWGNHGSHLSRSEDVYPLLTNPHALKITGTGEPSHPLYLKKDLEPIPYIRD</sequence>
<name>A0A517YWM6_9BACT</name>
<evidence type="ECO:0000313" key="1">
    <source>
        <dbReference type="EMBL" id="QDU34597.1"/>
    </source>
</evidence>
<accession>A0A517YWM6</accession>
<proteinExistence type="predicted"/>
<reference evidence="1 2" key="1">
    <citation type="submission" date="2019-02" db="EMBL/GenBank/DDBJ databases">
        <title>Deep-cultivation of Planctomycetes and their phenomic and genomic characterization uncovers novel biology.</title>
        <authorList>
            <person name="Wiegand S."/>
            <person name="Jogler M."/>
            <person name="Boedeker C."/>
            <person name="Pinto D."/>
            <person name="Vollmers J."/>
            <person name="Rivas-Marin E."/>
            <person name="Kohn T."/>
            <person name="Peeters S.H."/>
            <person name="Heuer A."/>
            <person name="Rast P."/>
            <person name="Oberbeckmann S."/>
            <person name="Bunk B."/>
            <person name="Jeske O."/>
            <person name="Meyerdierks A."/>
            <person name="Storesund J.E."/>
            <person name="Kallscheuer N."/>
            <person name="Luecker S."/>
            <person name="Lage O.M."/>
            <person name="Pohl T."/>
            <person name="Merkel B.J."/>
            <person name="Hornburger P."/>
            <person name="Mueller R.-W."/>
            <person name="Bruemmer F."/>
            <person name="Labrenz M."/>
            <person name="Spormann A.M."/>
            <person name="Op den Camp H."/>
            <person name="Overmann J."/>
            <person name="Amann R."/>
            <person name="Jetten M.S.M."/>
            <person name="Mascher T."/>
            <person name="Medema M.H."/>
            <person name="Devos D.P."/>
            <person name="Kaster A.-K."/>
            <person name="Ovreas L."/>
            <person name="Rohde M."/>
            <person name="Galperin M.Y."/>
            <person name="Jogler C."/>
        </authorList>
    </citation>
    <scope>NUCLEOTIDE SEQUENCE [LARGE SCALE GENOMIC DNA]</scope>
    <source>
        <strain evidence="1 2">KS4</strain>
    </source>
</reference>
<keyword evidence="2" id="KW-1185">Reference proteome</keyword>
<dbReference type="EMBL" id="CP036425">
    <property type="protein sequence ID" value="QDU34597.1"/>
    <property type="molecule type" value="Genomic_DNA"/>
</dbReference>
<dbReference type="KEGG" id="pcor:KS4_26680"/>
<gene>
    <name evidence="1" type="ORF">KS4_26680</name>
</gene>
<organism evidence="1 2">
    <name type="scientific">Poriferisphaera corsica</name>
    <dbReference type="NCBI Taxonomy" id="2528020"/>
    <lineage>
        <taxon>Bacteria</taxon>
        <taxon>Pseudomonadati</taxon>
        <taxon>Planctomycetota</taxon>
        <taxon>Phycisphaerae</taxon>
        <taxon>Phycisphaerales</taxon>
        <taxon>Phycisphaeraceae</taxon>
        <taxon>Poriferisphaera</taxon>
    </lineage>
</organism>
<evidence type="ECO:0000313" key="2">
    <source>
        <dbReference type="Proteomes" id="UP000317369"/>
    </source>
</evidence>
<evidence type="ECO:0008006" key="3">
    <source>
        <dbReference type="Google" id="ProtNLM"/>
    </source>
</evidence>
<dbReference type="AlphaFoldDB" id="A0A517YWM6"/>
<dbReference type="InterPro" id="IPR012441">
    <property type="entry name" value="DUF1643"/>
</dbReference>